<dbReference type="SUPFAM" id="SSF49562">
    <property type="entry name" value="C2 domain (Calcium/lipid-binding domain, CaLB)"/>
    <property type="match status" value="1"/>
</dbReference>
<feature type="compositionally biased region" description="Polar residues" evidence="2">
    <location>
        <begin position="354"/>
        <end position="367"/>
    </location>
</feature>
<evidence type="ECO:0000259" key="3">
    <source>
        <dbReference type="PROSITE" id="PS50004"/>
    </source>
</evidence>
<reference evidence="4" key="1">
    <citation type="journal article" date="2020" name="Fungal Divers.">
        <title>Resolving the Mortierellaceae phylogeny through synthesis of multi-gene phylogenetics and phylogenomics.</title>
        <authorList>
            <person name="Vandepol N."/>
            <person name="Liber J."/>
            <person name="Desiro A."/>
            <person name="Na H."/>
            <person name="Kennedy M."/>
            <person name="Barry K."/>
            <person name="Grigoriev I.V."/>
            <person name="Miller A.N."/>
            <person name="O'Donnell K."/>
            <person name="Stajich J.E."/>
            <person name="Bonito G."/>
        </authorList>
    </citation>
    <scope>NUCLEOTIDE SEQUENCE</scope>
    <source>
        <strain evidence="4">NVP1</strain>
    </source>
</reference>
<dbReference type="SMART" id="SM00239">
    <property type="entry name" value="C2"/>
    <property type="match status" value="1"/>
</dbReference>
<dbReference type="InterPro" id="IPR035892">
    <property type="entry name" value="C2_domain_sf"/>
</dbReference>
<dbReference type="SUPFAM" id="SSF51055">
    <property type="entry name" value="Carbohydrate binding domain"/>
    <property type="match status" value="1"/>
</dbReference>
<dbReference type="InterPro" id="IPR036573">
    <property type="entry name" value="CBM_sf_5/12"/>
</dbReference>
<gene>
    <name evidence="4" type="ORF">BG006_007235</name>
</gene>
<keyword evidence="1" id="KW-0378">Hydrolase</keyword>
<evidence type="ECO:0000313" key="4">
    <source>
        <dbReference type="EMBL" id="KAF9329726.1"/>
    </source>
</evidence>
<feature type="compositionally biased region" description="Basic and acidic residues" evidence="2">
    <location>
        <begin position="269"/>
        <end position="286"/>
    </location>
</feature>
<dbReference type="PROSITE" id="PS50004">
    <property type="entry name" value="C2"/>
    <property type="match status" value="1"/>
</dbReference>
<dbReference type="Pfam" id="PF00168">
    <property type="entry name" value="C2"/>
    <property type="match status" value="1"/>
</dbReference>
<keyword evidence="5" id="KW-1185">Reference proteome</keyword>
<name>A0A9P5VKV9_9FUNG</name>
<protein>
    <recommendedName>
        <fullName evidence="3">C2 domain-containing protein</fullName>
    </recommendedName>
</protein>
<dbReference type="Gene3D" id="2.10.10.20">
    <property type="entry name" value="Carbohydrate-binding module superfamily 5/12"/>
    <property type="match status" value="1"/>
</dbReference>
<dbReference type="GO" id="GO:0005576">
    <property type="term" value="C:extracellular region"/>
    <property type="evidence" value="ECO:0007669"/>
    <property type="project" value="InterPro"/>
</dbReference>
<dbReference type="CDD" id="cd12214">
    <property type="entry name" value="ChiA1_BD"/>
    <property type="match status" value="1"/>
</dbReference>
<dbReference type="Gene3D" id="2.60.40.150">
    <property type="entry name" value="C2 domain"/>
    <property type="match status" value="1"/>
</dbReference>
<evidence type="ECO:0000313" key="5">
    <source>
        <dbReference type="Proteomes" id="UP000696485"/>
    </source>
</evidence>
<dbReference type="PANTHER" id="PTHR47052:SF3">
    <property type="entry name" value="INGRESSION PROTEIN 1"/>
    <property type="match status" value="1"/>
</dbReference>
<evidence type="ECO:0000256" key="2">
    <source>
        <dbReference type="SAM" id="MobiDB-lite"/>
    </source>
</evidence>
<dbReference type="PANTHER" id="PTHR47052">
    <property type="entry name" value="CONSERVED SERINE PROLINE-RICH PROTEIN (AFU_ORTHOLOGUE AFUA_2G01790)"/>
    <property type="match status" value="1"/>
</dbReference>
<dbReference type="GO" id="GO:0030246">
    <property type="term" value="F:carbohydrate binding"/>
    <property type="evidence" value="ECO:0007669"/>
    <property type="project" value="InterPro"/>
</dbReference>
<accession>A0A9P5VKV9</accession>
<proteinExistence type="predicted"/>
<sequence>MSGQHQGPTLVIVAHGAQTLVDVEALGKQDPYLQLSLDVSNPKSFQKTFVHKDAGKTPTWNQTFSLPLAGEPELFVEIMDEETTADAVVAFAAIAINQVVHAPGGTMHGVFDVYTPAGKPAGELNLTLTAYNVPGQNTALAGQAGAPVKGTSHISEVHQKRVQSIKNKEMAADVGTAAVTGLLAVGAGFLANKLINDNKKEEEAKKEAERQRLEEQQRFEAEKKKLEADRASFSQQQQQQYHQSSSEQHGFHTQSVGGSIHGVSGGHYESSHSEKHDKHDKYDKHDKHGKKDKKDKKKKHHDGGSSSDSDSDSDSGSDNEHKKKKNKKSWNPVGHYSAGDKVKFEGRKYICLQSHDSNPTWAPTQAHSLWRAD</sequence>
<comment type="caution">
    <text evidence="4">The sequence shown here is derived from an EMBL/GenBank/DDBJ whole genome shotgun (WGS) entry which is preliminary data.</text>
</comment>
<feature type="compositionally biased region" description="Basic and acidic residues" evidence="2">
    <location>
        <begin position="205"/>
        <end position="230"/>
    </location>
</feature>
<feature type="compositionally biased region" description="Basic residues" evidence="2">
    <location>
        <begin position="287"/>
        <end position="301"/>
    </location>
</feature>
<dbReference type="InterPro" id="IPR003610">
    <property type="entry name" value="CBM5/12"/>
</dbReference>
<dbReference type="InterPro" id="IPR000008">
    <property type="entry name" value="C2_dom"/>
</dbReference>
<feature type="region of interest" description="Disordered" evidence="2">
    <location>
        <begin position="205"/>
        <end position="338"/>
    </location>
</feature>
<dbReference type="Proteomes" id="UP000696485">
    <property type="component" value="Unassembled WGS sequence"/>
</dbReference>
<dbReference type="GO" id="GO:0005975">
    <property type="term" value="P:carbohydrate metabolic process"/>
    <property type="evidence" value="ECO:0007669"/>
    <property type="project" value="InterPro"/>
</dbReference>
<dbReference type="EMBL" id="JAAAUY010000451">
    <property type="protein sequence ID" value="KAF9329726.1"/>
    <property type="molecule type" value="Genomic_DNA"/>
</dbReference>
<feature type="domain" description="C2" evidence="3">
    <location>
        <begin position="1"/>
        <end position="111"/>
    </location>
</feature>
<feature type="region of interest" description="Disordered" evidence="2">
    <location>
        <begin position="354"/>
        <end position="373"/>
    </location>
</feature>
<dbReference type="AlphaFoldDB" id="A0A9P5VKV9"/>
<dbReference type="Pfam" id="PF02839">
    <property type="entry name" value="CBM_5_12"/>
    <property type="match status" value="1"/>
</dbReference>
<evidence type="ECO:0000256" key="1">
    <source>
        <dbReference type="ARBA" id="ARBA00022801"/>
    </source>
</evidence>
<dbReference type="GO" id="GO:0004553">
    <property type="term" value="F:hydrolase activity, hydrolyzing O-glycosyl compounds"/>
    <property type="evidence" value="ECO:0007669"/>
    <property type="project" value="InterPro"/>
</dbReference>
<dbReference type="CDD" id="cd00030">
    <property type="entry name" value="C2"/>
    <property type="match status" value="1"/>
</dbReference>
<feature type="compositionally biased region" description="Low complexity" evidence="2">
    <location>
        <begin position="232"/>
        <end position="248"/>
    </location>
</feature>
<organism evidence="4 5">
    <name type="scientific">Podila minutissima</name>
    <dbReference type="NCBI Taxonomy" id="64525"/>
    <lineage>
        <taxon>Eukaryota</taxon>
        <taxon>Fungi</taxon>
        <taxon>Fungi incertae sedis</taxon>
        <taxon>Mucoromycota</taxon>
        <taxon>Mortierellomycotina</taxon>
        <taxon>Mortierellomycetes</taxon>
        <taxon>Mortierellales</taxon>
        <taxon>Mortierellaceae</taxon>
        <taxon>Podila</taxon>
    </lineage>
</organism>
<dbReference type="InterPro" id="IPR052981">
    <property type="entry name" value="Ingression_C2_domain"/>
</dbReference>